<dbReference type="InterPro" id="IPR038158">
    <property type="entry name" value="H-NOX_domain_sf"/>
</dbReference>
<evidence type="ECO:0000256" key="8">
    <source>
        <dbReference type="SAM" id="Coils"/>
    </source>
</evidence>
<keyword evidence="3" id="KW-0963">Cytoplasm</keyword>
<evidence type="ECO:0000256" key="6">
    <source>
        <dbReference type="ARBA" id="ARBA00023239"/>
    </source>
</evidence>
<dbReference type="Pfam" id="PF07700">
    <property type="entry name" value="HNOB"/>
    <property type="match status" value="1"/>
</dbReference>
<comment type="subcellular location">
    <subcellularLocation>
        <location evidence="1">Cytoplasm</location>
    </subcellularLocation>
</comment>
<dbReference type="Proteomes" id="UP000838412">
    <property type="component" value="Chromosome 6"/>
</dbReference>
<dbReference type="InterPro" id="IPR011644">
    <property type="entry name" value="Heme_NO-bd"/>
</dbReference>
<reference evidence="11" key="1">
    <citation type="submission" date="2022-01" db="EMBL/GenBank/DDBJ databases">
        <authorList>
            <person name="Braso-Vives M."/>
        </authorList>
    </citation>
    <scope>NUCLEOTIDE SEQUENCE</scope>
</reference>
<dbReference type="AlphaFoldDB" id="A0A8K0A5Q5"/>
<dbReference type="EC" id="4.6.1.2" evidence="2"/>
<evidence type="ECO:0000256" key="3">
    <source>
        <dbReference type="ARBA" id="ARBA00022490"/>
    </source>
</evidence>
<evidence type="ECO:0000256" key="1">
    <source>
        <dbReference type="ARBA" id="ARBA00004496"/>
    </source>
</evidence>
<dbReference type="GO" id="GO:0005525">
    <property type="term" value="F:GTP binding"/>
    <property type="evidence" value="ECO:0007669"/>
    <property type="project" value="UniProtKB-KW"/>
</dbReference>
<dbReference type="GO" id="GO:0020037">
    <property type="term" value="F:heme binding"/>
    <property type="evidence" value="ECO:0007669"/>
    <property type="project" value="InterPro"/>
</dbReference>
<dbReference type="PANTHER" id="PTHR45655">
    <property type="entry name" value="GUANYLATE CYCLASE SOLUBLE SUBUNIT BETA-2"/>
    <property type="match status" value="1"/>
</dbReference>
<dbReference type="Gene3D" id="3.30.70.1230">
    <property type="entry name" value="Nucleotide cyclase"/>
    <property type="match status" value="1"/>
</dbReference>
<sequence>MLHMERQAGSCGERRSVPCGTKTRHSRRKFYCCLRADSDSDARESPEKKPSVAAVVGRSAPAQACDIDWQPLSPRLLSSSPDRSGYRTDRVMEAGDVEPASRCTGTDAAMSDCALTRTLADTTLETSIDTVQWHTPSDEQASPAPSTGCPFSRLTREHIVSPPSPGGEAKGAGEGDASAAGTRPFPSSPHERKMSRSELLPSDATRRVSSESGLGPDLRRTSSESDSEPRKVSSDSWGDVDASSTRKPLNLASLVEGVGALIMPSQNFMTLALRRLLMSWGLEKWEAIRSKLGLQDDQCYYNGIEDISCTRSTAAYDPRLIHKLVDIAPDMIGVDSPTLMKNFGSEFFRLCDQEYGYILRSLGATLHDFLSNFDSLHEQFKAHPIYSTRTPPSLRCIPRDDCSLVLSYASQSGDLEMFMVGLLQEASQQMYNVSVTVSLTQPWDKSAQLCLYIIEPRERKRSIGKTCNRATDMSLKPADSKISTQLFCRTFPFHFMFDRELKIQQLGIALQRNLPPTIGLAGLKVTNTFEFTRPLMSKDDVTFEGMLARTNLLFVLRTCVTSNKVDNIVEGTELKGQMLYLKETDCMLFLGSPRVNKLEEMMGRGIYISDVPIHDATRDLVLVGEQAKAQDGLKKRMDKLRAQLEEAHIALEEEKQKNVDLLYAIFPPAIARKLWLGQSVPSRRIENVTMLFSDIVGFTAICSSCTPMQVINMLNDLYTRFDIHCGALDVYKVETIGDAYCVACGLHKTSLTHAQRNAFMAIKMMESAEQVCSPDGTPIRMRIGLHTGTVLAGTVGQKMPRYCLFGNNVALANKFESTSFPLKINVSPTTYSYLIKSKGFHFTPRSREELPEGFPSDVPGICHFLEKYDVQPADDVEEDLQEPNLYMRSETTRRTDVTIQVGAESPSLLSK</sequence>
<dbReference type="InterPro" id="IPR024096">
    <property type="entry name" value="NO_sig/Golgi_transp_ligand-bd"/>
</dbReference>
<gene>
    <name evidence="11" type="primary">GUCY1A2</name>
    <name evidence="11" type="ORF">BLAG_LOCUS21094</name>
</gene>
<evidence type="ECO:0000313" key="12">
    <source>
        <dbReference type="Proteomes" id="UP000838412"/>
    </source>
</evidence>
<feature type="compositionally biased region" description="Basic and acidic residues" evidence="9">
    <location>
        <begin position="84"/>
        <end position="93"/>
    </location>
</feature>
<evidence type="ECO:0000256" key="5">
    <source>
        <dbReference type="ARBA" id="ARBA00023134"/>
    </source>
</evidence>
<keyword evidence="12" id="KW-1185">Reference proteome</keyword>
<dbReference type="InterPro" id="IPR042463">
    <property type="entry name" value="HNOB_dom_associated_sf"/>
</dbReference>
<keyword evidence="6" id="KW-0456">Lyase</keyword>
<evidence type="ECO:0000256" key="9">
    <source>
        <dbReference type="SAM" id="MobiDB-lite"/>
    </source>
</evidence>
<dbReference type="EMBL" id="OV696691">
    <property type="protein sequence ID" value="CAH1267966.1"/>
    <property type="molecule type" value="Genomic_DNA"/>
</dbReference>
<dbReference type="Gene3D" id="6.10.250.780">
    <property type="match status" value="1"/>
</dbReference>
<feature type="compositionally biased region" description="Basic and acidic residues" evidence="9">
    <location>
        <begin position="217"/>
        <end position="233"/>
    </location>
</feature>
<keyword evidence="5" id="KW-0342">GTP-binding</keyword>
<dbReference type="Gene3D" id="3.90.1520.10">
    <property type="entry name" value="H-NOX domain"/>
    <property type="match status" value="1"/>
</dbReference>
<dbReference type="SMART" id="SM00044">
    <property type="entry name" value="CYCc"/>
    <property type="match status" value="1"/>
</dbReference>
<dbReference type="PROSITE" id="PS50125">
    <property type="entry name" value="GUANYLATE_CYCLASE_2"/>
    <property type="match status" value="1"/>
</dbReference>
<dbReference type="SUPFAM" id="SSF55073">
    <property type="entry name" value="Nucleotide cyclase"/>
    <property type="match status" value="1"/>
</dbReference>
<dbReference type="GO" id="GO:0019934">
    <property type="term" value="P:cGMP-mediated signaling"/>
    <property type="evidence" value="ECO:0007669"/>
    <property type="project" value="TreeGrafter"/>
</dbReference>
<dbReference type="Pfam" id="PF00211">
    <property type="entry name" value="Guanylate_cyc"/>
    <property type="match status" value="1"/>
</dbReference>
<feature type="region of interest" description="Disordered" evidence="9">
    <location>
        <begin position="134"/>
        <end position="244"/>
    </location>
</feature>
<name>A0A8K0A5Q5_BRALA</name>
<feature type="compositionally biased region" description="Basic and acidic residues" evidence="9">
    <location>
        <begin position="1"/>
        <end position="16"/>
    </location>
</feature>
<feature type="region of interest" description="Disordered" evidence="9">
    <location>
        <begin position="72"/>
        <end position="104"/>
    </location>
</feature>
<feature type="compositionally biased region" description="Polar residues" evidence="9">
    <location>
        <begin position="134"/>
        <end position="145"/>
    </location>
</feature>
<dbReference type="OrthoDB" id="6127067at2759"/>
<dbReference type="PANTHER" id="PTHR45655:SF6">
    <property type="entry name" value="HEAD-SPECIFIC GUANYLATE CYCLASE"/>
    <property type="match status" value="1"/>
</dbReference>
<dbReference type="Pfam" id="PF07701">
    <property type="entry name" value="HNOBA"/>
    <property type="match status" value="1"/>
</dbReference>
<dbReference type="FunFam" id="3.30.70.1230:FF:000007">
    <property type="entry name" value="Guanylate cyclase soluble subunit alpha-3"/>
    <property type="match status" value="1"/>
</dbReference>
<accession>A0A8K0A5Q5</accession>
<dbReference type="CDD" id="cd07302">
    <property type="entry name" value="CHD"/>
    <property type="match status" value="1"/>
</dbReference>
<dbReference type="SUPFAM" id="SSF111126">
    <property type="entry name" value="Ligand-binding domain in the NO signalling and Golgi transport"/>
    <property type="match status" value="1"/>
</dbReference>
<protein>
    <recommendedName>
        <fullName evidence="2">guanylate cyclase</fullName>
        <ecNumber evidence="2">4.6.1.2</ecNumber>
    </recommendedName>
</protein>
<organism evidence="11 12">
    <name type="scientific">Branchiostoma lanceolatum</name>
    <name type="common">Common lancelet</name>
    <name type="synonym">Amphioxus lanceolatum</name>
    <dbReference type="NCBI Taxonomy" id="7740"/>
    <lineage>
        <taxon>Eukaryota</taxon>
        <taxon>Metazoa</taxon>
        <taxon>Chordata</taxon>
        <taxon>Cephalochordata</taxon>
        <taxon>Leptocardii</taxon>
        <taxon>Amphioxiformes</taxon>
        <taxon>Branchiostomatidae</taxon>
        <taxon>Branchiostoma</taxon>
    </lineage>
</organism>
<dbReference type="InterPro" id="IPR029787">
    <property type="entry name" value="Nucleotide_cyclase"/>
</dbReference>
<evidence type="ECO:0000259" key="10">
    <source>
        <dbReference type="PROSITE" id="PS50125"/>
    </source>
</evidence>
<dbReference type="FunFam" id="3.30.450.260:FF:000002">
    <property type="entry name" value="guanylate cyclase soluble subunit alpha-2"/>
    <property type="match status" value="1"/>
</dbReference>
<evidence type="ECO:0000256" key="7">
    <source>
        <dbReference type="ARBA" id="ARBA00023293"/>
    </source>
</evidence>
<keyword evidence="4" id="KW-0547">Nucleotide-binding</keyword>
<dbReference type="InterPro" id="IPR001054">
    <property type="entry name" value="A/G_cyclase"/>
</dbReference>
<keyword evidence="7" id="KW-0141">cGMP biosynthesis</keyword>
<feature type="compositionally biased region" description="Low complexity" evidence="9">
    <location>
        <begin position="72"/>
        <end position="83"/>
    </location>
</feature>
<keyword evidence="8" id="KW-0175">Coiled coil</keyword>
<dbReference type="GO" id="GO:0008074">
    <property type="term" value="C:guanylate cyclase complex, soluble"/>
    <property type="evidence" value="ECO:0007669"/>
    <property type="project" value="TreeGrafter"/>
</dbReference>
<dbReference type="GO" id="GO:0004383">
    <property type="term" value="F:guanylate cyclase activity"/>
    <property type="evidence" value="ECO:0007669"/>
    <property type="project" value="UniProtKB-EC"/>
</dbReference>
<evidence type="ECO:0000256" key="2">
    <source>
        <dbReference type="ARBA" id="ARBA00012202"/>
    </source>
</evidence>
<feature type="domain" description="Guanylate cyclase" evidence="10">
    <location>
        <begin position="689"/>
        <end position="816"/>
    </location>
</feature>
<evidence type="ECO:0000313" key="11">
    <source>
        <dbReference type="EMBL" id="CAH1267966.1"/>
    </source>
</evidence>
<feature type="region of interest" description="Disordered" evidence="9">
    <location>
        <begin position="1"/>
        <end position="25"/>
    </location>
</feature>
<dbReference type="GO" id="GO:0070482">
    <property type="term" value="P:response to oxygen levels"/>
    <property type="evidence" value="ECO:0007669"/>
    <property type="project" value="TreeGrafter"/>
</dbReference>
<proteinExistence type="predicted"/>
<evidence type="ECO:0000256" key="4">
    <source>
        <dbReference type="ARBA" id="ARBA00022741"/>
    </source>
</evidence>
<dbReference type="InterPro" id="IPR011645">
    <property type="entry name" value="HNOB_dom_associated"/>
</dbReference>
<feature type="coiled-coil region" evidence="8">
    <location>
        <begin position="630"/>
        <end position="657"/>
    </location>
</feature>
<dbReference type="Gene3D" id="3.30.450.260">
    <property type="entry name" value="Haem NO binding associated domain"/>
    <property type="match status" value="1"/>
</dbReference>